<sequence length="141" mass="16511">MKTFKLVTLDIVEEKNEDITQRRIKLNDGLIINREDEQGHWVMEAYMENDYEKYFSRILTHSEELLVQVKISKSSNQPATFLAKVIDLNLIGNDMNVIFKGTMVDKRREHIEKMLKTLLDEGYQGDALLDEFKRRGEETGT</sequence>
<evidence type="ECO:0000313" key="1">
    <source>
        <dbReference type="EMBL" id="MFC7061399.1"/>
    </source>
</evidence>
<dbReference type="Proteomes" id="UP001596410">
    <property type="component" value="Unassembled WGS sequence"/>
</dbReference>
<reference evidence="2" key="1">
    <citation type="journal article" date="2019" name="Int. J. Syst. Evol. Microbiol.">
        <title>The Global Catalogue of Microorganisms (GCM) 10K type strain sequencing project: providing services to taxonomists for standard genome sequencing and annotation.</title>
        <authorList>
            <consortium name="The Broad Institute Genomics Platform"/>
            <consortium name="The Broad Institute Genome Sequencing Center for Infectious Disease"/>
            <person name="Wu L."/>
            <person name="Ma J."/>
        </authorList>
    </citation>
    <scope>NUCLEOTIDE SEQUENCE [LARGE SCALE GENOMIC DNA]</scope>
    <source>
        <strain evidence="2">CGMCC 4.1621</strain>
    </source>
</reference>
<dbReference type="RefSeq" id="WP_204707995.1">
    <property type="nucleotide sequence ID" value="NZ_JBHSZV010000013.1"/>
</dbReference>
<evidence type="ECO:0000313" key="2">
    <source>
        <dbReference type="Proteomes" id="UP001596410"/>
    </source>
</evidence>
<proteinExistence type="predicted"/>
<organism evidence="1 2">
    <name type="scientific">Halobacillus seohaensis</name>
    <dbReference type="NCBI Taxonomy" id="447421"/>
    <lineage>
        <taxon>Bacteria</taxon>
        <taxon>Bacillati</taxon>
        <taxon>Bacillota</taxon>
        <taxon>Bacilli</taxon>
        <taxon>Bacillales</taxon>
        <taxon>Bacillaceae</taxon>
        <taxon>Halobacillus</taxon>
    </lineage>
</organism>
<accession>A0ABW2ELX8</accession>
<keyword evidence="2" id="KW-1185">Reference proteome</keyword>
<comment type="caution">
    <text evidence="1">The sequence shown here is derived from an EMBL/GenBank/DDBJ whole genome shotgun (WGS) entry which is preliminary data.</text>
</comment>
<protein>
    <submittedName>
        <fullName evidence="1">YwpF-like family protein</fullName>
    </submittedName>
</protein>
<dbReference type="EMBL" id="JBHSZV010000013">
    <property type="protein sequence ID" value="MFC7061399.1"/>
    <property type="molecule type" value="Genomic_DNA"/>
</dbReference>
<name>A0ABW2ELX8_9BACI</name>
<dbReference type="InterPro" id="IPR025573">
    <property type="entry name" value="YwpF"/>
</dbReference>
<dbReference type="Pfam" id="PF14183">
    <property type="entry name" value="YwpF"/>
    <property type="match status" value="1"/>
</dbReference>
<gene>
    <name evidence="1" type="ORF">ACFQIC_05935</name>
</gene>